<gene>
    <name evidence="3" type="ORF">NPX13_g6849</name>
</gene>
<dbReference type="PANTHER" id="PTHR38113">
    <property type="match status" value="1"/>
</dbReference>
<feature type="region of interest" description="Disordered" evidence="1">
    <location>
        <begin position="169"/>
        <end position="243"/>
    </location>
</feature>
<organism evidence="3 4">
    <name type="scientific">Xylaria arbuscula</name>
    <dbReference type="NCBI Taxonomy" id="114810"/>
    <lineage>
        <taxon>Eukaryota</taxon>
        <taxon>Fungi</taxon>
        <taxon>Dikarya</taxon>
        <taxon>Ascomycota</taxon>
        <taxon>Pezizomycotina</taxon>
        <taxon>Sordariomycetes</taxon>
        <taxon>Xylariomycetidae</taxon>
        <taxon>Xylariales</taxon>
        <taxon>Xylariaceae</taxon>
        <taxon>Xylaria</taxon>
    </lineage>
</organism>
<evidence type="ECO:0000313" key="3">
    <source>
        <dbReference type="EMBL" id="KAJ3567210.1"/>
    </source>
</evidence>
<keyword evidence="4" id="KW-1185">Reference proteome</keyword>
<feature type="compositionally biased region" description="Basic and acidic residues" evidence="1">
    <location>
        <begin position="176"/>
        <end position="194"/>
    </location>
</feature>
<dbReference type="InterPro" id="IPR018744">
    <property type="entry name" value="DUF2293"/>
</dbReference>
<feature type="compositionally biased region" description="Basic residues" evidence="1">
    <location>
        <begin position="206"/>
        <end position="229"/>
    </location>
</feature>
<sequence length="243" mass="27547">MSTQVSQASTSTMVDFPTREPVVRDVEPMPKGYCFVRKGNTYVTRNCRRQTQEALFTVYAVVDEDKRHIGIRVPASIHQVVLESEKATRVDRQANVKKRDKSIEERFRGSILDTYPCIPPEDLSTISRHATANGAGRVGRTGKLETTTKAILAVRAHIRHTKTDYEALLKSGTSRESARDKTAQKITDVEHEWGRVPAKTQPAKKSAVRSKARSRARSRTKSRPRRVAAMKRDQRAQRRSHKK</sequence>
<evidence type="ECO:0000256" key="1">
    <source>
        <dbReference type="SAM" id="MobiDB-lite"/>
    </source>
</evidence>
<feature type="domain" description="DUF2293" evidence="2">
    <location>
        <begin position="111"/>
        <end position="194"/>
    </location>
</feature>
<evidence type="ECO:0000313" key="4">
    <source>
        <dbReference type="Proteomes" id="UP001148614"/>
    </source>
</evidence>
<reference evidence="3" key="1">
    <citation type="submission" date="2022-07" db="EMBL/GenBank/DDBJ databases">
        <title>Genome Sequence of Xylaria arbuscula.</title>
        <authorList>
            <person name="Buettner E."/>
        </authorList>
    </citation>
    <scope>NUCLEOTIDE SEQUENCE</scope>
    <source>
        <strain evidence="3">VT107</strain>
    </source>
</reference>
<dbReference type="EMBL" id="JANPWZ010001265">
    <property type="protein sequence ID" value="KAJ3567210.1"/>
    <property type="molecule type" value="Genomic_DNA"/>
</dbReference>
<name>A0A9W8NBF9_9PEZI</name>
<evidence type="ECO:0000259" key="2">
    <source>
        <dbReference type="Pfam" id="PF10056"/>
    </source>
</evidence>
<dbReference type="PANTHER" id="PTHR38113:SF2">
    <property type="entry name" value="DUF2293 DOMAIN-CONTAINING PROTEIN"/>
    <property type="match status" value="1"/>
</dbReference>
<accession>A0A9W8NBF9</accession>
<dbReference type="Proteomes" id="UP001148614">
    <property type="component" value="Unassembled WGS sequence"/>
</dbReference>
<protein>
    <recommendedName>
        <fullName evidence="2">DUF2293 domain-containing protein</fullName>
    </recommendedName>
</protein>
<dbReference type="Pfam" id="PF10056">
    <property type="entry name" value="DUF2293"/>
    <property type="match status" value="1"/>
</dbReference>
<dbReference type="AlphaFoldDB" id="A0A9W8NBF9"/>
<proteinExistence type="predicted"/>
<comment type="caution">
    <text evidence="3">The sequence shown here is derived from an EMBL/GenBank/DDBJ whole genome shotgun (WGS) entry which is preliminary data.</text>
</comment>